<evidence type="ECO:0000256" key="5">
    <source>
        <dbReference type="SAM" id="SignalP"/>
    </source>
</evidence>
<evidence type="ECO:0000256" key="3">
    <source>
        <dbReference type="ARBA" id="ARBA00022729"/>
    </source>
</evidence>
<dbReference type="GO" id="GO:0055052">
    <property type="term" value="C:ATP-binding cassette (ABC) transporter complex, substrate-binding subunit-containing"/>
    <property type="evidence" value="ECO:0007669"/>
    <property type="project" value="TreeGrafter"/>
</dbReference>
<dbReference type="InterPro" id="IPR006059">
    <property type="entry name" value="SBP"/>
</dbReference>
<dbReference type="Proteomes" id="UP000325827">
    <property type="component" value="Unassembled WGS sequence"/>
</dbReference>
<reference evidence="7" key="1">
    <citation type="submission" date="2019-09" db="EMBL/GenBank/DDBJ databases">
        <title>Mumia zhuanghuii sp. nov. isolated from the intestinal contents of plateau pika (Ochotona curzoniae) in the Qinghai-Tibet plateau of China.</title>
        <authorList>
            <person name="Tian Z."/>
        </authorList>
    </citation>
    <scope>NUCLEOTIDE SEQUENCE [LARGE SCALE GENOMIC DNA]</scope>
    <source>
        <strain evidence="7">JCM 30598</strain>
    </source>
</reference>
<evidence type="ECO:0000313" key="7">
    <source>
        <dbReference type="Proteomes" id="UP000325827"/>
    </source>
</evidence>
<organism evidence="6 7">
    <name type="scientific">Microbacterium rhizomatis</name>
    <dbReference type="NCBI Taxonomy" id="1631477"/>
    <lineage>
        <taxon>Bacteria</taxon>
        <taxon>Bacillati</taxon>
        <taxon>Actinomycetota</taxon>
        <taxon>Actinomycetes</taxon>
        <taxon>Micrococcales</taxon>
        <taxon>Microbacteriaceae</taxon>
        <taxon>Microbacterium</taxon>
    </lineage>
</organism>
<keyword evidence="7" id="KW-1185">Reference proteome</keyword>
<dbReference type="Pfam" id="PF13416">
    <property type="entry name" value="SBP_bac_8"/>
    <property type="match status" value="1"/>
</dbReference>
<dbReference type="SUPFAM" id="SSF53850">
    <property type="entry name" value="Periplasmic binding protein-like II"/>
    <property type="match status" value="1"/>
</dbReference>
<dbReference type="RefSeq" id="WP_150449951.1">
    <property type="nucleotide sequence ID" value="NZ_VYSA01000003.1"/>
</dbReference>
<dbReference type="InterPro" id="IPR006311">
    <property type="entry name" value="TAT_signal"/>
</dbReference>
<dbReference type="GO" id="GO:1901982">
    <property type="term" value="F:maltose binding"/>
    <property type="evidence" value="ECO:0007669"/>
    <property type="project" value="TreeGrafter"/>
</dbReference>
<comment type="caution">
    <text evidence="6">The sequence shown here is derived from an EMBL/GenBank/DDBJ whole genome shotgun (WGS) entry which is preliminary data.</text>
</comment>
<evidence type="ECO:0000256" key="2">
    <source>
        <dbReference type="ARBA" id="ARBA00022448"/>
    </source>
</evidence>
<feature type="signal peptide" evidence="5">
    <location>
        <begin position="1"/>
        <end position="28"/>
    </location>
</feature>
<gene>
    <name evidence="6" type="ORF">F6B43_15875</name>
</gene>
<dbReference type="Gene3D" id="3.40.190.10">
    <property type="entry name" value="Periplasmic binding protein-like II"/>
    <property type="match status" value="2"/>
</dbReference>
<dbReference type="PANTHER" id="PTHR30061">
    <property type="entry name" value="MALTOSE-BINDING PERIPLASMIC PROTEIN"/>
    <property type="match status" value="1"/>
</dbReference>
<feature type="chain" id="PRO_5023917386" evidence="5">
    <location>
        <begin position="29"/>
        <end position="420"/>
    </location>
</feature>
<dbReference type="AlphaFoldDB" id="A0A5J5IYB2"/>
<sequence>MSYSRPRRRLLRGAALTAALALSVGALAACAPGGSAPVSTAGASSGPVTLTWWDYYADGSASSEQLQALLKQYEEENPDVTINREFIAYADLKQSLLQSAGAGSLPDLVVINSPDHQQFAELGLAAKLDDKIAEWGQLDKYPEGVIASATYQDSIYGLPASANCLALFYNKAMFDAAGLKPPTTWAEMEKDAAALTTPEHYGLAYSAINNQQAVFQYLPALWQSGSDLDDLTSDAAVSSLDYWAGMMDKGSVSREALNWDQAAVATEFAQGRAAMMINGPWQLPFLAKEAPSLEYGVALLPSGKEDASVTGGENYMVMASPNEDAAWKVLQFLQQPENVTLMNVAGGSLPTRSDIDPFPDNEVIGVFTDQLQVARPRAYGANYAEIADKLVVALQSRMTGAATSKDALKTASDAIAPLLP</sequence>
<accession>A0A5J5IYB2</accession>
<dbReference type="EMBL" id="VYSA01000003">
    <property type="protein sequence ID" value="KAA9106602.1"/>
    <property type="molecule type" value="Genomic_DNA"/>
</dbReference>
<name>A0A5J5IYB2_9MICO</name>
<dbReference type="PROSITE" id="PS51318">
    <property type="entry name" value="TAT"/>
    <property type="match status" value="1"/>
</dbReference>
<dbReference type="OrthoDB" id="9780991at2"/>
<evidence type="ECO:0000256" key="1">
    <source>
        <dbReference type="ARBA" id="ARBA00008520"/>
    </source>
</evidence>
<keyword evidence="3 5" id="KW-0732">Signal</keyword>
<protein>
    <submittedName>
        <fullName evidence="6">Sugar ABC transporter substrate-binding protein</fullName>
    </submittedName>
</protein>
<keyword evidence="2" id="KW-0813">Transport</keyword>
<dbReference type="CDD" id="cd13585">
    <property type="entry name" value="PBP2_TMBP_like"/>
    <property type="match status" value="1"/>
</dbReference>
<evidence type="ECO:0000256" key="4">
    <source>
        <dbReference type="SAM" id="Coils"/>
    </source>
</evidence>
<proteinExistence type="inferred from homology"/>
<dbReference type="GO" id="GO:0042956">
    <property type="term" value="P:maltodextrin transmembrane transport"/>
    <property type="evidence" value="ECO:0007669"/>
    <property type="project" value="TreeGrafter"/>
</dbReference>
<evidence type="ECO:0000313" key="6">
    <source>
        <dbReference type="EMBL" id="KAA9106602.1"/>
    </source>
</evidence>
<dbReference type="PROSITE" id="PS51257">
    <property type="entry name" value="PROKAR_LIPOPROTEIN"/>
    <property type="match status" value="1"/>
</dbReference>
<keyword evidence="4" id="KW-0175">Coiled coil</keyword>
<comment type="similarity">
    <text evidence="1">Belongs to the bacterial solute-binding protein 1 family.</text>
</comment>
<feature type="coiled-coil region" evidence="4">
    <location>
        <begin position="56"/>
        <end position="83"/>
    </location>
</feature>
<dbReference type="PANTHER" id="PTHR30061:SF50">
    <property type="entry name" value="MALTOSE_MALTODEXTRIN-BINDING PERIPLASMIC PROTEIN"/>
    <property type="match status" value="1"/>
</dbReference>
<dbReference type="GO" id="GO:0015768">
    <property type="term" value="P:maltose transport"/>
    <property type="evidence" value="ECO:0007669"/>
    <property type="project" value="TreeGrafter"/>
</dbReference>